<comment type="caution">
    <text evidence="7">The sequence shown here is derived from an EMBL/GenBank/DDBJ whole genome shotgun (WGS) entry which is preliminary data.</text>
</comment>
<feature type="region of interest" description="Disordered" evidence="6">
    <location>
        <begin position="1"/>
        <end position="23"/>
    </location>
</feature>
<dbReference type="GO" id="GO:0060294">
    <property type="term" value="P:cilium movement involved in cell motility"/>
    <property type="evidence" value="ECO:0007669"/>
    <property type="project" value="InterPro"/>
</dbReference>
<protein>
    <submittedName>
        <fullName evidence="7">Uncharacterized protein</fullName>
    </submittedName>
</protein>
<keyword evidence="5" id="KW-0966">Cell projection</keyword>
<dbReference type="EMBL" id="CAJOBH010220870">
    <property type="protein sequence ID" value="CAF5032192.1"/>
    <property type="molecule type" value="Genomic_DNA"/>
</dbReference>
<evidence type="ECO:0000256" key="4">
    <source>
        <dbReference type="ARBA" id="ARBA00023212"/>
    </source>
</evidence>
<reference evidence="7" key="1">
    <citation type="submission" date="2021-02" db="EMBL/GenBank/DDBJ databases">
        <authorList>
            <person name="Nowell W R."/>
        </authorList>
    </citation>
    <scope>NUCLEOTIDE SEQUENCE</scope>
</reference>
<keyword evidence="4" id="KW-0206">Cytoskeleton</keyword>
<dbReference type="Pfam" id="PF04712">
    <property type="entry name" value="Radial_spoke"/>
    <property type="match status" value="1"/>
</dbReference>
<feature type="compositionally biased region" description="Polar residues" evidence="6">
    <location>
        <begin position="1"/>
        <end position="19"/>
    </location>
</feature>
<name>A0A8S2U076_9BILA</name>
<evidence type="ECO:0000313" key="9">
    <source>
        <dbReference type="Proteomes" id="UP000681720"/>
    </source>
</evidence>
<proteinExistence type="predicted"/>
<dbReference type="PANTHER" id="PTHR13159">
    <property type="entry name" value="RADIAL SPOKEHEAD-RELATED"/>
    <property type="match status" value="1"/>
</dbReference>
<dbReference type="CDD" id="cd22963">
    <property type="entry name" value="DD_CrRSP4-like"/>
    <property type="match status" value="1"/>
</dbReference>
<feature type="non-terminal residue" evidence="7">
    <location>
        <position position="98"/>
    </location>
</feature>
<evidence type="ECO:0000256" key="1">
    <source>
        <dbReference type="ARBA" id="ARBA00004430"/>
    </source>
</evidence>
<organism evidence="7 9">
    <name type="scientific">Rotaria magnacalcarata</name>
    <dbReference type="NCBI Taxonomy" id="392030"/>
    <lineage>
        <taxon>Eukaryota</taxon>
        <taxon>Metazoa</taxon>
        <taxon>Spiralia</taxon>
        <taxon>Gnathifera</taxon>
        <taxon>Rotifera</taxon>
        <taxon>Eurotatoria</taxon>
        <taxon>Bdelloidea</taxon>
        <taxon>Philodinida</taxon>
        <taxon>Philodinidae</taxon>
        <taxon>Rotaria</taxon>
    </lineage>
</organism>
<evidence type="ECO:0000256" key="6">
    <source>
        <dbReference type="SAM" id="MobiDB-lite"/>
    </source>
</evidence>
<dbReference type="GO" id="GO:0035082">
    <property type="term" value="P:axoneme assembly"/>
    <property type="evidence" value="ECO:0007669"/>
    <property type="project" value="TreeGrafter"/>
</dbReference>
<comment type="subcellular location">
    <subcellularLocation>
        <location evidence="1">Cytoplasm</location>
        <location evidence="1">Cytoskeleton</location>
        <location evidence="1">Cilium axoneme</location>
    </subcellularLocation>
</comment>
<evidence type="ECO:0000256" key="3">
    <source>
        <dbReference type="ARBA" id="ARBA00023069"/>
    </source>
</evidence>
<dbReference type="EMBL" id="CAJOBJ010038578">
    <property type="protein sequence ID" value="CAF4313893.1"/>
    <property type="molecule type" value="Genomic_DNA"/>
</dbReference>
<evidence type="ECO:0000256" key="5">
    <source>
        <dbReference type="ARBA" id="ARBA00023273"/>
    </source>
</evidence>
<evidence type="ECO:0000313" key="8">
    <source>
        <dbReference type="EMBL" id="CAF5032192.1"/>
    </source>
</evidence>
<evidence type="ECO:0000313" key="7">
    <source>
        <dbReference type="EMBL" id="CAF4313893.1"/>
    </source>
</evidence>
<dbReference type="InterPro" id="IPR006802">
    <property type="entry name" value="Radial_spoke"/>
</dbReference>
<accession>A0A8S2U076</accession>
<dbReference type="Proteomes" id="UP000681720">
    <property type="component" value="Unassembled WGS sequence"/>
</dbReference>
<dbReference type="Proteomes" id="UP000681967">
    <property type="component" value="Unassembled WGS sequence"/>
</dbReference>
<dbReference type="GO" id="GO:0001534">
    <property type="term" value="C:radial spoke"/>
    <property type="evidence" value="ECO:0007669"/>
    <property type="project" value="InterPro"/>
</dbReference>
<feature type="region of interest" description="Disordered" evidence="6">
    <location>
        <begin position="74"/>
        <end position="98"/>
    </location>
</feature>
<keyword evidence="2" id="KW-0963">Cytoplasm</keyword>
<dbReference type="AlphaFoldDB" id="A0A8S2U076"/>
<gene>
    <name evidence="8" type="ORF">BYL167_LOCUS56278</name>
    <name evidence="7" type="ORF">GIL414_LOCUS26406</name>
</gene>
<evidence type="ECO:0000256" key="2">
    <source>
        <dbReference type="ARBA" id="ARBA00022490"/>
    </source>
</evidence>
<feature type="compositionally biased region" description="Basic and acidic residues" evidence="6">
    <location>
        <begin position="86"/>
        <end position="98"/>
    </location>
</feature>
<dbReference type="PANTHER" id="PTHR13159:SF0">
    <property type="entry name" value="RADIAL SPOKE HEAD 6 HOMOLOG A"/>
    <property type="match status" value="1"/>
</dbReference>
<sequence>MSTTINSFNGDQQQSSSSPDVGDLEKHYIDAKAFILSATTKDGINLYDHLAHCISQLLTDQPREATDLVEDISKTIKSETTPTQHDTLRDRPAPDSEH</sequence>
<keyword evidence="3" id="KW-0969">Cilium</keyword>